<evidence type="ECO:0000313" key="2">
    <source>
        <dbReference type="Proteomes" id="UP000319716"/>
    </source>
</evidence>
<name>A0A4Y1ZB14_9BACL</name>
<accession>A0A4Y1ZB14</accession>
<dbReference type="AlphaFoldDB" id="A0A4Y1ZB14"/>
<proteinExistence type="predicted"/>
<organism evidence="1 2">
    <name type="scientific">Sporolactobacillus inulinus</name>
    <dbReference type="NCBI Taxonomy" id="2078"/>
    <lineage>
        <taxon>Bacteria</taxon>
        <taxon>Bacillati</taxon>
        <taxon>Bacillota</taxon>
        <taxon>Bacilli</taxon>
        <taxon>Bacillales</taxon>
        <taxon>Sporolactobacillaceae</taxon>
        <taxon>Sporolactobacillus</taxon>
    </lineage>
</organism>
<dbReference type="EMBL" id="BEXB01000009">
    <property type="protein sequence ID" value="GAY75948.1"/>
    <property type="molecule type" value="Genomic_DNA"/>
</dbReference>
<reference evidence="1 2" key="1">
    <citation type="submission" date="2017-11" db="EMBL/GenBank/DDBJ databases">
        <title>Draft Genome Sequence of Sporolactobacillus inulinus NBRC 111894 Isolated from Koso, a Japanese Sugar-Vegetable Fermented Beverage.</title>
        <authorList>
            <person name="Chiou T.Y."/>
            <person name="Oshima K."/>
            <person name="Suda W."/>
            <person name="Hattori M."/>
            <person name="Takahashi T."/>
        </authorList>
    </citation>
    <scope>NUCLEOTIDE SEQUENCE [LARGE SCALE GENOMIC DNA]</scope>
    <source>
        <strain evidence="1 2">NBRC111894</strain>
    </source>
</reference>
<sequence>MRTVLQIFLMNQISSRFTQINLLNKGVSKVRFYFETPFLA</sequence>
<dbReference type="Proteomes" id="UP000319716">
    <property type="component" value="Unassembled WGS sequence"/>
</dbReference>
<protein>
    <submittedName>
        <fullName evidence="1">Uncharacterized protein</fullName>
    </submittedName>
</protein>
<gene>
    <name evidence="1" type="ORF">NBRC111894_1502</name>
</gene>
<evidence type="ECO:0000313" key="1">
    <source>
        <dbReference type="EMBL" id="GAY75948.1"/>
    </source>
</evidence>
<comment type="caution">
    <text evidence="1">The sequence shown here is derived from an EMBL/GenBank/DDBJ whole genome shotgun (WGS) entry which is preliminary data.</text>
</comment>